<evidence type="ECO:0000313" key="2">
    <source>
        <dbReference type="EMBL" id="NEE01308.1"/>
    </source>
</evidence>
<name>A0A6L9S9V2_9ACTN</name>
<dbReference type="AlphaFoldDB" id="A0A6L9S9V2"/>
<dbReference type="RefSeq" id="WP_163738692.1">
    <property type="nucleotide sequence ID" value="NZ_JAAGOA010000009.1"/>
</dbReference>
<gene>
    <name evidence="2" type="ORF">G1H10_14125</name>
</gene>
<dbReference type="EMBL" id="JAAGOA010000009">
    <property type="protein sequence ID" value="NEE01308.1"/>
    <property type="molecule type" value="Genomic_DNA"/>
</dbReference>
<dbReference type="Proteomes" id="UP000475214">
    <property type="component" value="Unassembled WGS sequence"/>
</dbReference>
<accession>A0A6L9S9V2</accession>
<feature type="compositionally biased region" description="Low complexity" evidence="1">
    <location>
        <begin position="122"/>
        <end position="150"/>
    </location>
</feature>
<comment type="caution">
    <text evidence="2">The sequence shown here is derived from an EMBL/GenBank/DDBJ whole genome shotgun (WGS) entry which is preliminary data.</text>
</comment>
<sequence length="158" mass="16488">MSEGASSSGDQHRQQEQPSAEDVRRYLEQLRGVPCEQILTETLSGTLTAAQAKLGRHDARLLIDTAGLVFTHAKSYLNNATASQFEQVLNQLRMAQVQAEQRAGSQAEENDLPQAPAPPAAGTPSAGAPPAGGAAAASTPSAPQQPSPASKLWVPGRP</sequence>
<proteinExistence type="predicted"/>
<feature type="region of interest" description="Disordered" evidence="1">
    <location>
        <begin position="1"/>
        <end position="22"/>
    </location>
</feature>
<reference evidence="2 3" key="1">
    <citation type="submission" date="2020-02" db="EMBL/GenBank/DDBJ databases">
        <authorList>
            <person name="Li X.-J."/>
            <person name="Han X.-M."/>
        </authorList>
    </citation>
    <scope>NUCLEOTIDE SEQUENCE [LARGE SCALE GENOMIC DNA]</scope>
    <source>
        <strain evidence="2 3">CCTCC AB 2017055</strain>
    </source>
</reference>
<feature type="compositionally biased region" description="Basic and acidic residues" evidence="1">
    <location>
        <begin position="10"/>
        <end position="22"/>
    </location>
</feature>
<organism evidence="2 3">
    <name type="scientific">Phytoactinopolyspora halotolerans</name>
    <dbReference type="NCBI Taxonomy" id="1981512"/>
    <lineage>
        <taxon>Bacteria</taxon>
        <taxon>Bacillati</taxon>
        <taxon>Actinomycetota</taxon>
        <taxon>Actinomycetes</taxon>
        <taxon>Jiangellales</taxon>
        <taxon>Jiangellaceae</taxon>
        <taxon>Phytoactinopolyspora</taxon>
    </lineage>
</organism>
<evidence type="ECO:0000313" key="3">
    <source>
        <dbReference type="Proteomes" id="UP000475214"/>
    </source>
</evidence>
<keyword evidence="3" id="KW-1185">Reference proteome</keyword>
<feature type="region of interest" description="Disordered" evidence="1">
    <location>
        <begin position="96"/>
        <end position="158"/>
    </location>
</feature>
<evidence type="ECO:0000256" key="1">
    <source>
        <dbReference type="SAM" id="MobiDB-lite"/>
    </source>
</evidence>
<protein>
    <submittedName>
        <fullName evidence="2">Uncharacterized protein</fullName>
    </submittedName>
</protein>